<accession>A0A0D2NXK5</accession>
<name>A0A0D2NXK5_HYPSF</name>
<dbReference type="STRING" id="945553.A0A0D2NXK5"/>
<gene>
    <name evidence="3" type="ORF">HYPSUDRAFT_1080565</name>
</gene>
<dbReference type="SUPFAM" id="SSF52518">
    <property type="entry name" value="Thiamin diphosphate-binding fold (THDP-binding)"/>
    <property type="match status" value="1"/>
</dbReference>
<organism evidence="3 4">
    <name type="scientific">Hypholoma sublateritium (strain FD-334 SS-4)</name>
    <dbReference type="NCBI Taxonomy" id="945553"/>
    <lineage>
        <taxon>Eukaryota</taxon>
        <taxon>Fungi</taxon>
        <taxon>Dikarya</taxon>
        <taxon>Basidiomycota</taxon>
        <taxon>Agaricomycotina</taxon>
        <taxon>Agaricomycetes</taxon>
        <taxon>Agaricomycetidae</taxon>
        <taxon>Agaricales</taxon>
        <taxon>Agaricineae</taxon>
        <taxon>Strophariaceae</taxon>
        <taxon>Hypholoma</taxon>
    </lineage>
</organism>
<protein>
    <recommendedName>
        <fullName evidence="2">Dehydrogenase E1 component domain-containing protein</fullName>
    </recommendedName>
</protein>
<sequence>MGTSAARSSYITEYFTHGDKGPGLQVVNGMNVIATKRAVEFARKWAVDDRYGGHSMSGPGTASRTREEV</sequence>
<evidence type="ECO:0000313" key="4">
    <source>
        <dbReference type="Proteomes" id="UP000054270"/>
    </source>
</evidence>
<keyword evidence="4" id="KW-1185">Reference proteome</keyword>
<dbReference type="GO" id="GO:0016624">
    <property type="term" value="F:oxidoreductase activity, acting on the aldehyde or oxo group of donors, disulfide as acceptor"/>
    <property type="evidence" value="ECO:0007669"/>
    <property type="project" value="InterPro"/>
</dbReference>
<reference evidence="4" key="1">
    <citation type="submission" date="2014-04" db="EMBL/GenBank/DDBJ databases">
        <title>Evolutionary Origins and Diversification of the Mycorrhizal Mutualists.</title>
        <authorList>
            <consortium name="DOE Joint Genome Institute"/>
            <consortium name="Mycorrhizal Genomics Consortium"/>
            <person name="Kohler A."/>
            <person name="Kuo A."/>
            <person name="Nagy L.G."/>
            <person name="Floudas D."/>
            <person name="Copeland A."/>
            <person name="Barry K.W."/>
            <person name="Cichocki N."/>
            <person name="Veneault-Fourrey C."/>
            <person name="LaButti K."/>
            <person name="Lindquist E.A."/>
            <person name="Lipzen A."/>
            <person name="Lundell T."/>
            <person name="Morin E."/>
            <person name="Murat C."/>
            <person name="Riley R."/>
            <person name="Ohm R."/>
            <person name="Sun H."/>
            <person name="Tunlid A."/>
            <person name="Henrissat B."/>
            <person name="Grigoriev I.V."/>
            <person name="Hibbett D.S."/>
            <person name="Martin F."/>
        </authorList>
    </citation>
    <scope>NUCLEOTIDE SEQUENCE [LARGE SCALE GENOMIC DNA]</scope>
    <source>
        <strain evidence="4">FD-334 SS-4</strain>
    </source>
</reference>
<dbReference type="InterPro" id="IPR001017">
    <property type="entry name" value="DH_E1"/>
</dbReference>
<feature type="domain" description="Dehydrogenase E1 component" evidence="2">
    <location>
        <begin position="1"/>
        <end position="69"/>
    </location>
</feature>
<dbReference type="Proteomes" id="UP000054270">
    <property type="component" value="Unassembled WGS sequence"/>
</dbReference>
<dbReference type="Gene3D" id="3.40.50.970">
    <property type="match status" value="1"/>
</dbReference>
<dbReference type="OrthoDB" id="10256198at2759"/>
<dbReference type="EMBL" id="KN817771">
    <property type="protein sequence ID" value="KJA13195.1"/>
    <property type="molecule type" value="Genomic_DNA"/>
</dbReference>
<evidence type="ECO:0000313" key="3">
    <source>
        <dbReference type="EMBL" id="KJA13195.1"/>
    </source>
</evidence>
<proteinExistence type="predicted"/>
<dbReference type="AlphaFoldDB" id="A0A0D2NXK5"/>
<evidence type="ECO:0000259" key="2">
    <source>
        <dbReference type="Pfam" id="PF00676"/>
    </source>
</evidence>
<keyword evidence="1" id="KW-0560">Oxidoreductase</keyword>
<evidence type="ECO:0000256" key="1">
    <source>
        <dbReference type="ARBA" id="ARBA00023002"/>
    </source>
</evidence>
<dbReference type="Pfam" id="PF00676">
    <property type="entry name" value="E1_dh"/>
    <property type="match status" value="1"/>
</dbReference>
<dbReference type="InterPro" id="IPR029061">
    <property type="entry name" value="THDP-binding"/>
</dbReference>